<keyword evidence="2" id="KW-0472">Membrane</keyword>
<comment type="caution">
    <text evidence="4">The sequence shown here is derived from an EMBL/GenBank/DDBJ whole genome shotgun (WGS) entry which is preliminary data.</text>
</comment>
<organism evidence="4 5">
    <name type="scientific">Armillaria borealis</name>
    <dbReference type="NCBI Taxonomy" id="47425"/>
    <lineage>
        <taxon>Eukaryota</taxon>
        <taxon>Fungi</taxon>
        <taxon>Dikarya</taxon>
        <taxon>Basidiomycota</taxon>
        <taxon>Agaricomycotina</taxon>
        <taxon>Agaricomycetes</taxon>
        <taxon>Agaricomycetidae</taxon>
        <taxon>Agaricales</taxon>
        <taxon>Marasmiineae</taxon>
        <taxon>Physalacriaceae</taxon>
        <taxon>Armillaria</taxon>
    </lineage>
</organism>
<evidence type="ECO:0000256" key="1">
    <source>
        <dbReference type="SAM" id="MobiDB-lite"/>
    </source>
</evidence>
<evidence type="ECO:0000313" key="4">
    <source>
        <dbReference type="EMBL" id="KAK0450960.1"/>
    </source>
</evidence>
<keyword evidence="2" id="KW-0812">Transmembrane</keyword>
<keyword evidence="2" id="KW-1133">Transmembrane helix</keyword>
<keyword evidence="5" id="KW-1185">Reference proteome</keyword>
<dbReference type="Proteomes" id="UP001175226">
    <property type="component" value="Unassembled WGS sequence"/>
</dbReference>
<dbReference type="EMBL" id="JAUEPT010000006">
    <property type="protein sequence ID" value="KAK0450960.1"/>
    <property type="molecule type" value="Genomic_DNA"/>
</dbReference>
<feature type="transmembrane region" description="Helical" evidence="2">
    <location>
        <begin position="111"/>
        <end position="128"/>
    </location>
</feature>
<dbReference type="AlphaFoldDB" id="A0AA39K020"/>
<feature type="transmembrane region" description="Helical" evidence="2">
    <location>
        <begin position="273"/>
        <end position="298"/>
    </location>
</feature>
<feature type="transmembrane region" description="Helical" evidence="2">
    <location>
        <begin position="183"/>
        <end position="206"/>
    </location>
</feature>
<proteinExistence type="predicted"/>
<dbReference type="InterPro" id="IPR045338">
    <property type="entry name" value="DUF6535"/>
</dbReference>
<evidence type="ECO:0000256" key="2">
    <source>
        <dbReference type="SAM" id="Phobius"/>
    </source>
</evidence>
<feature type="transmembrane region" description="Helical" evidence="2">
    <location>
        <begin position="240"/>
        <end position="267"/>
    </location>
</feature>
<dbReference type="Pfam" id="PF20153">
    <property type="entry name" value="DUF6535"/>
    <property type="match status" value="1"/>
</dbReference>
<accession>A0AA39K020</accession>
<gene>
    <name evidence="4" type="ORF">EV421DRAFT_2031929</name>
</gene>
<evidence type="ECO:0000259" key="3">
    <source>
        <dbReference type="Pfam" id="PF20153"/>
    </source>
</evidence>
<feature type="region of interest" description="Disordered" evidence="1">
    <location>
        <begin position="44"/>
        <end position="68"/>
    </location>
</feature>
<evidence type="ECO:0000313" key="5">
    <source>
        <dbReference type="Proteomes" id="UP001175226"/>
    </source>
</evidence>
<reference evidence="4" key="1">
    <citation type="submission" date="2023-06" db="EMBL/GenBank/DDBJ databases">
        <authorList>
            <consortium name="Lawrence Berkeley National Laboratory"/>
            <person name="Ahrendt S."/>
            <person name="Sahu N."/>
            <person name="Indic B."/>
            <person name="Wong-Bajracharya J."/>
            <person name="Merenyi Z."/>
            <person name="Ke H.-M."/>
            <person name="Monk M."/>
            <person name="Kocsube S."/>
            <person name="Drula E."/>
            <person name="Lipzen A."/>
            <person name="Balint B."/>
            <person name="Henrissat B."/>
            <person name="Andreopoulos B."/>
            <person name="Martin F.M."/>
            <person name="Harder C.B."/>
            <person name="Rigling D."/>
            <person name="Ford K.L."/>
            <person name="Foster G.D."/>
            <person name="Pangilinan J."/>
            <person name="Papanicolaou A."/>
            <person name="Barry K."/>
            <person name="LaButti K."/>
            <person name="Viragh M."/>
            <person name="Koriabine M."/>
            <person name="Yan M."/>
            <person name="Riley R."/>
            <person name="Champramary S."/>
            <person name="Plett K.L."/>
            <person name="Tsai I.J."/>
            <person name="Slot J."/>
            <person name="Sipos G."/>
            <person name="Plett J."/>
            <person name="Nagy L.G."/>
            <person name="Grigoriev I.V."/>
        </authorList>
    </citation>
    <scope>NUCLEOTIDE SEQUENCE</scope>
    <source>
        <strain evidence="4">FPL87.14</strain>
    </source>
</reference>
<name>A0AA39K020_9AGAR</name>
<feature type="domain" description="DUF6535" evidence="3">
    <location>
        <begin position="89"/>
        <end position="266"/>
    </location>
</feature>
<sequence length="540" mass="59531">MLIEIAVSYRHLASDARAVTSLTDDMLNTGNSGSDTGYMHSAKSKGRFGLQAPPPHKTGKGSDASNYEEKYPEDATYEEIGPNARVFRAYLDERAIVDANMIEESRDSVDVLLVFAGLFSAVVTTFVVQTSQSLQADYAEISANLLFEIINIQRALASGASLDIVAPSPLNPNMPFIATTTSVWVNGLWFTSLTLSLATALVSVLVKQWLHHYMLLPSGTPRERSLLRQFRYAGLQKWRVLVIIGLLPVLMHTALAIFFFGLVIYLGPLQISLAWIVGIITAVAYTAYLMANILPLIFPQCPYRTSLCDLIHVTYSYALPYLAISKSEWKDLNAMESEAVQSISGDLSLTVLHWLFSMSSNPTVQSITVQAVAGLDPSLKSSAERLFATPGFHVVWKSLVYKLCLHFSDHGGVSMSLPGLEAKLERLLRCAIVVAYDYWIDIVPPQTDSIALAASIYAQQGPRSDFFTEVVVRCEAVHLIHNPVNESQHFHPSVWAEIPMTVVLSLPLTSIDSNDPYAIQLCFAVLSSWRVSRAFSEGCQ</sequence>
<protein>
    <recommendedName>
        <fullName evidence="3">DUF6535 domain-containing protein</fullName>
    </recommendedName>
</protein>